<dbReference type="EMBL" id="GDHC01014175">
    <property type="protein sequence ID" value="JAQ04454.1"/>
    <property type="molecule type" value="Transcribed_RNA"/>
</dbReference>
<keyword evidence="1" id="KW-0812">Transmembrane</keyword>
<dbReference type="AlphaFoldDB" id="A0A0A9YHV3"/>
<dbReference type="EMBL" id="GBHO01010977">
    <property type="protein sequence ID" value="JAG32627.1"/>
    <property type="molecule type" value="Transcribed_RNA"/>
</dbReference>
<protein>
    <submittedName>
        <fullName evidence="2">ABC transporter A family member 1</fullName>
    </submittedName>
</protein>
<evidence type="ECO:0000313" key="3">
    <source>
        <dbReference type="EMBL" id="JAQ04454.1"/>
    </source>
</evidence>
<gene>
    <name evidence="2" type="primary">ABCA1_27</name>
    <name evidence="2" type="ORF">CM83_22673</name>
    <name evidence="3" type="ORF">g.7010</name>
</gene>
<evidence type="ECO:0000256" key="1">
    <source>
        <dbReference type="SAM" id="Phobius"/>
    </source>
</evidence>
<feature type="transmembrane region" description="Helical" evidence="1">
    <location>
        <begin position="99"/>
        <end position="120"/>
    </location>
</feature>
<name>A0A0A9YHV3_LYGHE</name>
<feature type="transmembrane region" description="Helical" evidence="1">
    <location>
        <begin position="283"/>
        <end position="305"/>
    </location>
</feature>
<reference evidence="3" key="3">
    <citation type="journal article" date="2016" name="Gigascience">
        <title>De novo construction of an expanded transcriptome assembly for the western tarnished plant bug, Lygus hesperus.</title>
        <authorList>
            <person name="Tassone E.E."/>
            <person name="Geib S.M."/>
            <person name="Hall B."/>
            <person name="Fabrick J.A."/>
            <person name="Brent C.S."/>
            <person name="Hull J.J."/>
        </authorList>
    </citation>
    <scope>NUCLEOTIDE SEQUENCE</scope>
</reference>
<reference evidence="2" key="1">
    <citation type="journal article" date="2014" name="PLoS ONE">
        <title>Transcriptome-Based Identification of ABC Transporters in the Western Tarnished Plant Bug Lygus hesperus.</title>
        <authorList>
            <person name="Hull J.J."/>
            <person name="Chaney K."/>
            <person name="Geib S.M."/>
            <person name="Fabrick J.A."/>
            <person name="Brent C.S."/>
            <person name="Walsh D."/>
            <person name="Lavine L.C."/>
        </authorList>
    </citation>
    <scope>NUCLEOTIDE SEQUENCE</scope>
</reference>
<organism evidence="2">
    <name type="scientific">Lygus hesperus</name>
    <name type="common">Western plant bug</name>
    <dbReference type="NCBI Taxonomy" id="30085"/>
    <lineage>
        <taxon>Eukaryota</taxon>
        <taxon>Metazoa</taxon>
        <taxon>Ecdysozoa</taxon>
        <taxon>Arthropoda</taxon>
        <taxon>Hexapoda</taxon>
        <taxon>Insecta</taxon>
        <taxon>Pterygota</taxon>
        <taxon>Neoptera</taxon>
        <taxon>Paraneoptera</taxon>
        <taxon>Hemiptera</taxon>
        <taxon>Heteroptera</taxon>
        <taxon>Panheteroptera</taxon>
        <taxon>Cimicomorpha</taxon>
        <taxon>Miridae</taxon>
        <taxon>Mirini</taxon>
        <taxon>Lygus</taxon>
    </lineage>
</organism>
<evidence type="ECO:0000313" key="2">
    <source>
        <dbReference type="EMBL" id="JAG32627.1"/>
    </source>
</evidence>
<proteinExistence type="predicted"/>
<reference evidence="2" key="2">
    <citation type="submission" date="2014-07" db="EMBL/GenBank/DDBJ databases">
        <authorList>
            <person name="Hull J."/>
        </authorList>
    </citation>
    <scope>NUCLEOTIDE SEQUENCE</scope>
</reference>
<keyword evidence="1" id="KW-0472">Membrane</keyword>
<sequence>MTAIMDGGIHEAARCKQHTAYKAKEAQLNEPFNVTSNTHAIVDSGNDEVCTDMKKKSAVVDAVVSPNIFVQSTPFVSFARHFRAMMIKRLHSARRDMKLLVFQVILPVVFLLLALFITLARAPAQPAITLDMTLYPDYETNPGEIVYGSSAMYENVFYVSGKSDPAIFGTNYILDYYMNQPTIVFGSQMLNTALTADITTHTHPRYFALAPGGMTVTTGGMSMSAIIMHNRTYSHALPQGLDALYNMARHQLFGSAVPQIVTRNAPMRFGNFENELFTTQMEVVMGLFVVLPFILLPSNIISYIVRENESGSRHLQWLSGANVVAY</sequence>
<keyword evidence="1" id="KW-1133">Transmembrane helix</keyword>
<accession>A0A0A9YHV3</accession>